<feature type="compositionally biased region" description="Basic and acidic residues" evidence="1">
    <location>
        <begin position="158"/>
        <end position="171"/>
    </location>
</feature>
<protein>
    <submittedName>
        <fullName evidence="2">Uncharacterized protein</fullName>
    </submittedName>
</protein>
<feature type="compositionally biased region" description="Basic and acidic residues" evidence="1">
    <location>
        <begin position="103"/>
        <end position="115"/>
    </location>
</feature>
<organism evidence="2">
    <name type="scientific">uncultured Rubrobacteraceae bacterium</name>
    <dbReference type="NCBI Taxonomy" id="349277"/>
    <lineage>
        <taxon>Bacteria</taxon>
        <taxon>Bacillati</taxon>
        <taxon>Actinomycetota</taxon>
        <taxon>Rubrobacteria</taxon>
        <taxon>Rubrobacterales</taxon>
        <taxon>Rubrobacteraceae</taxon>
        <taxon>environmental samples</taxon>
    </lineage>
</organism>
<proteinExistence type="predicted"/>
<dbReference type="AlphaFoldDB" id="A0A6J4NX33"/>
<evidence type="ECO:0000313" key="2">
    <source>
        <dbReference type="EMBL" id="CAA9394320.1"/>
    </source>
</evidence>
<reference evidence="2" key="1">
    <citation type="submission" date="2020-02" db="EMBL/GenBank/DDBJ databases">
        <authorList>
            <person name="Meier V. D."/>
        </authorList>
    </citation>
    <scope>NUCLEOTIDE SEQUENCE</scope>
    <source>
        <strain evidence="2">AVDCRST_MAG01</strain>
    </source>
</reference>
<feature type="region of interest" description="Disordered" evidence="1">
    <location>
        <begin position="1"/>
        <end position="171"/>
    </location>
</feature>
<sequence>DERAEQAGVRALHTVAQRAGLRGPARGSGPRTVPGDLRRFHPGMGRPPRGRHLAGEGGRRHPRPERPHRRYGQRGRQGLREAHRDGHELGALLRRAPDGPLLRGEHVRLREDRRRQDRRAHPAVRYPLPTPPDVLRRRQEGGVGRGRGSPGRHPPRPRAPEGTRDADQAEV</sequence>
<accession>A0A6J4NX33</accession>
<feature type="non-terminal residue" evidence="2">
    <location>
        <position position="171"/>
    </location>
</feature>
<name>A0A6J4NX33_9ACTN</name>
<feature type="compositionally biased region" description="Basic and acidic residues" evidence="1">
    <location>
        <begin position="78"/>
        <end position="88"/>
    </location>
</feature>
<dbReference type="EMBL" id="CADCUW010000107">
    <property type="protein sequence ID" value="CAA9394320.1"/>
    <property type="molecule type" value="Genomic_DNA"/>
</dbReference>
<feature type="compositionally biased region" description="Basic residues" evidence="1">
    <location>
        <begin position="60"/>
        <end position="73"/>
    </location>
</feature>
<feature type="non-terminal residue" evidence="2">
    <location>
        <position position="1"/>
    </location>
</feature>
<gene>
    <name evidence="2" type="ORF">AVDCRST_MAG01-01-673</name>
</gene>
<evidence type="ECO:0000256" key="1">
    <source>
        <dbReference type="SAM" id="MobiDB-lite"/>
    </source>
</evidence>